<dbReference type="Gene3D" id="3.30.40.10">
    <property type="entry name" value="Zinc/RING finger domain, C3HC4 (zinc finger)"/>
    <property type="match status" value="1"/>
</dbReference>
<accession>A0ABD2ZGA7</accession>
<keyword evidence="2 4" id="KW-0863">Zinc-finger</keyword>
<evidence type="ECO:0000256" key="2">
    <source>
        <dbReference type="ARBA" id="ARBA00022771"/>
    </source>
</evidence>
<organism evidence="6 7">
    <name type="scientific">Cinchona calisaya</name>
    <dbReference type="NCBI Taxonomy" id="153742"/>
    <lineage>
        <taxon>Eukaryota</taxon>
        <taxon>Viridiplantae</taxon>
        <taxon>Streptophyta</taxon>
        <taxon>Embryophyta</taxon>
        <taxon>Tracheophyta</taxon>
        <taxon>Spermatophyta</taxon>
        <taxon>Magnoliopsida</taxon>
        <taxon>eudicotyledons</taxon>
        <taxon>Gunneridae</taxon>
        <taxon>Pentapetalae</taxon>
        <taxon>asterids</taxon>
        <taxon>lamiids</taxon>
        <taxon>Gentianales</taxon>
        <taxon>Rubiaceae</taxon>
        <taxon>Cinchonoideae</taxon>
        <taxon>Cinchoneae</taxon>
        <taxon>Cinchona</taxon>
    </lineage>
</organism>
<evidence type="ECO:0000256" key="3">
    <source>
        <dbReference type="ARBA" id="ARBA00022833"/>
    </source>
</evidence>
<dbReference type="InterPro" id="IPR013083">
    <property type="entry name" value="Znf_RING/FYVE/PHD"/>
</dbReference>
<dbReference type="PROSITE" id="PS00518">
    <property type="entry name" value="ZF_RING_1"/>
    <property type="match status" value="1"/>
</dbReference>
<dbReference type="SUPFAM" id="SSF57850">
    <property type="entry name" value="RING/U-box"/>
    <property type="match status" value="1"/>
</dbReference>
<evidence type="ECO:0000256" key="4">
    <source>
        <dbReference type="PROSITE-ProRule" id="PRU00175"/>
    </source>
</evidence>
<dbReference type="SMART" id="SM00184">
    <property type="entry name" value="RING"/>
    <property type="match status" value="1"/>
</dbReference>
<evidence type="ECO:0000256" key="1">
    <source>
        <dbReference type="ARBA" id="ARBA00022723"/>
    </source>
</evidence>
<dbReference type="GO" id="GO:0008270">
    <property type="term" value="F:zinc ion binding"/>
    <property type="evidence" value="ECO:0007669"/>
    <property type="project" value="UniProtKB-KW"/>
</dbReference>
<keyword evidence="1" id="KW-0479">Metal-binding</keyword>
<keyword evidence="7" id="KW-1185">Reference proteome</keyword>
<dbReference type="Pfam" id="PF00097">
    <property type="entry name" value="zf-C3HC4"/>
    <property type="match status" value="1"/>
</dbReference>
<dbReference type="PANTHER" id="PTHR46764:SF1">
    <property type="entry name" value="E3 UBIQUITIN-PROTEIN LIGASE NLA"/>
    <property type="match status" value="1"/>
</dbReference>
<dbReference type="PROSITE" id="PS50089">
    <property type="entry name" value="ZF_RING_2"/>
    <property type="match status" value="1"/>
</dbReference>
<comment type="caution">
    <text evidence="6">The sequence shown here is derived from an EMBL/GenBank/DDBJ whole genome shotgun (WGS) entry which is preliminary data.</text>
</comment>
<reference evidence="6 7" key="1">
    <citation type="submission" date="2024-11" db="EMBL/GenBank/DDBJ databases">
        <title>A near-complete genome assembly of Cinchona calisaya.</title>
        <authorList>
            <person name="Lian D.C."/>
            <person name="Zhao X.W."/>
            <person name="Wei L."/>
        </authorList>
    </citation>
    <scope>NUCLEOTIDE SEQUENCE [LARGE SCALE GENOMIC DNA]</scope>
    <source>
        <tissue evidence="6">Nenye</tissue>
    </source>
</reference>
<dbReference type="InterPro" id="IPR017907">
    <property type="entry name" value="Znf_RING_CS"/>
</dbReference>
<dbReference type="InterPro" id="IPR018957">
    <property type="entry name" value="Znf_C3HC4_RING-type"/>
</dbReference>
<dbReference type="EMBL" id="JBJUIK010000009">
    <property type="protein sequence ID" value="KAL3518063.1"/>
    <property type="molecule type" value="Genomic_DNA"/>
</dbReference>
<evidence type="ECO:0000313" key="7">
    <source>
        <dbReference type="Proteomes" id="UP001630127"/>
    </source>
</evidence>
<dbReference type="InterPro" id="IPR001841">
    <property type="entry name" value="Znf_RING"/>
</dbReference>
<dbReference type="AlphaFoldDB" id="A0ABD2ZGA7"/>
<evidence type="ECO:0000313" key="6">
    <source>
        <dbReference type="EMBL" id="KAL3518063.1"/>
    </source>
</evidence>
<keyword evidence="3" id="KW-0862">Zinc</keyword>
<dbReference type="PANTHER" id="PTHR46764">
    <property type="entry name" value="E3 UBIQUITIN-PROTEIN LIGASE BAH1"/>
    <property type="match status" value="1"/>
</dbReference>
<dbReference type="InterPro" id="IPR033326">
    <property type="entry name" value="BAH1"/>
</dbReference>
<gene>
    <name evidence="6" type="ORF">ACH5RR_020652</name>
</gene>
<feature type="domain" description="RING-type" evidence="5">
    <location>
        <begin position="185"/>
        <end position="234"/>
    </location>
</feature>
<proteinExistence type="predicted"/>
<protein>
    <recommendedName>
        <fullName evidence="5">RING-type domain-containing protein</fullName>
    </recommendedName>
</protein>
<sequence length="290" mass="32625">MSFEEQSGRKVLVPLEVVECPPNSPVCNGAEFITSKNASGSVICFNRNMVRVLKTLLASEFKKYYIVFINRIKKKHAILTQERNTSESADISAKAMGKILSKYNKVHDSISGLKCSRESGNVQLEDLKSPCLCELMAFHINVKERKNKTTIPGLLEDCKLQISEGRASISVTLSNSRVLAVDLTCAICLETFFDPVSLTCSHMFCYMCACSAGSVSTVDGIKAADSKSKCPLCRKKGVFDGAVRMSQLNVLLRRKFPEYWIERRQKERQDRLKEAKEYWQFQCRTFVGIS</sequence>
<evidence type="ECO:0000259" key="5">
    <source>
        <dbReference type="PROSITE" id="PS50089"/>
    </source>
</evidence>
<name>A0ABD2ZGA7_9GENT</name>
<dbReference type="Proteomes" id="UP001630127">
    <property type="component" value="Unassembled WGS sequence"/>
</dbReference>